<dbReference type="EMBL" id="DYZA01000050">
    <property type="protein sequence ID" value="HJD96552.1"/>
    <property type="molecule type" value="Genomic_DNA"/>
</dbReference>
<organism evidence="2 3">
    <name type="scientific">Mailhella massiliensis</name>
    <dbReference type="NCBI Taxonomy" id="1903261"/>
    <lineage>
        <taxon>Bacteria</taxon>
        <taxon>Pseudomonadati</taxon>
        <taxon>Thermodesulfobacteriota</taxon>
        <taxon>Desulfovibrionia</taxon>
        <taxon>Desulfovibrionales</taxon>
        <taxon>Desulfovibrionaceae</taxon>
        <taxon>Mailhella</taxon>
    </lineage>
</organism>
<evidence type="ECO:0000313" key="3">
    <source>
        <dbReference type="Proteomes" id="UP000698963"/>
    </source>
</evidence>
<evidence type="ECO:0000256" key="1">
    <source>
        <dbReference type="SAM" id="MobiDB-lite"/>
    </source>
</evidence>
<feature type="region of interest" description="Disordered" evidence="1">
    <location>
        <begin position="1"/>
        <end position="23"/>
    </location>
</feature>
<protein>
    <submittedName>
        <fullName evidence="2">VCBS domain-containing protein</fullName>
    </submittedName>
</protein>
<reference evidence="2" key="2">
    <citation type="submission" date="2021-09" db="EMBL/GenBank/DDBJ databases">
        <authorList>
            <person name="Gilroy R."/>
        </authorList>
    </citation>
    <scope>NUCLEOTIDE SEQUENCE</scope>
    <source>
        <strain evidence="2">ChiGjej2B2-19336</strain>
    </source>
</reference>
<reference evidence="2" key="1">
    <citation type="journal article" date="2021" name="PeerJ">
        <title>Extensive microbial diversity within the chicken gut microbiome revealed by metagenomics and culture.</title>
        <authorList>
            <person name="Gilroy R."/>
            <person name="Ravi A."/>
            <person name="Getino M."/>
            <person name="Pursley I."/>
            <person name="Horton D.L."/>
            <person name="Alikhan N.F."/>
            <person name="Baker D."/>
            <person name="Gharbi K."/>
            <person name="Hall N."/>
            <person name="Watson M."/>
            <person name="Adriaenssens E.M."/>
            <person name="Foster-Nyarko E."/>
            <person name="Jarju S."/>
            <person name="Secka A."/>
            <person name="Antonio M."/>
            <person name="Oren A."/>
            <person name="Chaudhuri R.R."/>
            <person name="La Ragione R."/>
            <person name="Hildebrand F."/>
            <person name="Pallen M.J."/>
        </authorList>
    </citation>
    <scope>NUCLEOTIDE SEQUENCE</scope>
    <source>
        <strain evidence="2">ChiGjej2B2-19336</strain>
    </source>
</reference>
<comment type="caution">
    <text evidence="2">The sequence shown here is derived from an EMBL/GenBank/DDBJ whole genome shotgun (WGS) entry which is preliminary data.</text>
</comment>
<gene>
    <name evidence="2" type="ORF">K8W16_02755</name>
</gene>
<dbReference type="InterPro" id="IPR013783">
    <property type="entry name" value="Ig-like_fold"/>
</dbReference>
<dbReference type="RefSeq" id="WP_304120945.1">
    <property type="nucleotide sequence ID" value="NZ_DYZA01000050.1"/>
</dbReference>
<dbReference type="AlphaFoldDB" id="A0A921AUD8"/>
<accession>A0A921AUD8</accession>
<dbReference type="Gene3D" id="2.60.40.10">
    <property type="entry name" value="Immunoglobulins"/>
    <property type="match status" value="1"/>
</dbReference>
<dbReference type="Proteomes" id="UP000698963">
    <property type="component" value="Unassembled WGS sequence"/>
</dbReference>
<sequence>MADIRLAKPAPDTTQNIPSTPEGHFVFDFPTGDATLSRDGDDLLLSFEDGSVIRLQEFYATYSKENMPSFEVDGAEIAGEDFFMAMNEPDLMPAAGPAARAAAQGNGNRFHDYVNASLLDGLDRLGGLDVGWPGGDVNPETIGAATSSADTDYPVIVTPGNPGNIDDIPVLDNPDNPHDGGAGVSAERDVLRVQESGLRGAQGASADAFGYMIIEALDGVASIVIGGVVVYDGALTGAVVPTDEGYLEVTGFDAAAGRLDYTYHLTQATQEHTGEGADSIAHDLVVTVTDTDGSTGDGVVTVVITDDVPTIESFTHTVTEGDSNAVTGNALKGAVAGADADATFAWDANQSSQYGKITLNGDGTYSYTLNNDNEAVKDLSDGETLTEEFTYTYTDADGDVAEGKVTITISGVDNGVTVGSDSLTVYESGLTDGSTPGKMPTTAEGSLSISASAGVDTIVIGGKEVVINGALTGISIDRNVPTDEGVLTVTGFDAATGELTFTYTLNDNTTEHGYKAE</sequence>
<dbReference type="NCBIfam" id="TIGR01965">
    <property type="entry name" value="VCBS_repeat"/>
    <property type="match status" value="1"/>
</dbReference>
<evidence type="ECO:0000313" key="2">
    <source>
        <dbReference type="EMBL" id="HJD96552.1"/>
    </source>
</evidence>
<dbReference type="Pfam" id="PF17963">
    <property type="entry name" value="Big_9"/>
    <property type="match status" value="1"/>
</dbReference>
<dbReference type="InterPro" id="IPR010221">
    <property type="entry name" value="VCBS_dom"/>
</dbReference>
<name>A0A921AUD8_9BACT</name>
<proteinExistence type="predicted"/>